<keyword evidence="8" id="KW-0805">Transcription regulation</keyword>
<keyword evidence="9" id="KW-0238">DNA-binding</keyword>
<dbReference type="PANTHER" id="PTHR14196">
    <property type="entry name" value="ODD-SKIPPED - RELATED"/>
    <property type="match status" value="1"/>
</dbReference>
<dbReference type="Pfam" id="PF01352">
    <property type="entry name" value="KRAB"/>
    <property type="match status" value="1"/>
</dbReference>
<evidence type="ECO:0000313" key="16">
    <source>
        <dbReference type="Proteomes" id="UP000504623"/>
    </source>
</evidence>
<evidence type="ECO:0000256" key="10">
    <source>
        <dbReference type="ARBA" id="ARBA00023163"/>
    </source>
</evidence>
<evidence type="ECO:0000256" key="7">
    <source>
        <dbReference type="ARBA" id="ARBA00022833"/>
    </source>
</evidence>
<dbReference type="RefSeq" id="XP_006839377.1">
    <property type="nucleotide sequence ID" value="XM_006839314.1"/>
</dbReference>
<feature type="domain" description="C2H2-type" evidence="14">
    <location>
        <begin position="417"/>
        <end position="444"/>
    </location>
</feature>
<evidence type="ECO:0000256" key="11">
    <source>
        <dbReference type="ARBA" id="ARBA00023242"/>
    </source>
</evidence>
<dbReference type="SUPFAM" id="SSF57667">
    <property type="entry name" value="beta-beta-alpha zinc fingers"/>
    <property type="match status" value="4"/>
</dbReference>
<feature type="domain" description="C2H2-type" evidence="14">
    <location>
        <begin position="361"/>
        <end position="388"/>
    </location>
</feature>
<feature type="region of interest" description="Disordered" evidence="13">
    <location>
        <begin position="97"/>
        <end position="125"/>
    </location>
</feature>
<evidence type="ECO:0000256" key="3">
    <source>
        <dbReference type="ARBA" id="ARBA00006991"/>
    </source>
</evidence>
<evidence type="ECO:0000256" key="13">
    <source>
        <dbReference type="SAM" id="MobiDB-lite"/>
    </source>
</evidence>
<keyword evidence="10" id="KW-0804">Transcription</keyword>
<comment type="subcellular location">
    <subcellularLocation>
        <location evidence="2">Nucleus</location>
    </subcellularLocation>
</comment>
<protein>
    <submittedName>
        <fullName evidence="17">Zinc finger protein 343-like</fullName>
    </submittedName>
</protein>
<evidence type="ECO:0000256" key="12">
    <source>
        <dbReference type="PROSITE-ProRule" id="PRU00042"/>
    </source>
</evidence>
<dbReference type="OrthoDB" id="9892686at2759"/>
<evidence type="ECO:0000259" key="15">
    <source>
        <dbReference type="PROSITE" id="PS50805"/>
    </source>
</evidence>
<keyword evidence="6 12" id="KW-0863">Zinc-finger</keyword>
<dbReference type="GO" id="GO:0000981">
    <property type="term" value="F:DNA-binding transcription factor activity, RNA polymerase II-specific"/>
    <property type="evidence" value="ECO:0007669"/>
    <property type="project" value="TreeGrafter"/>
</dbReference>
<feature type="region of interest" description="Disordered" evidence="13">
    <location>
        <begin position="66"/>
        <end position="85"/>
    </location>
</feature>
<dbReference type="Gene3D" id="3.30.160.60">
    <property type="entry name" value="Classic Zinc Finger"/>
    <property type="match status" value="7"/>
</dbReference>
<feature type="domain" description="C2H2-type" evidence="14">
    <location>
        <begin position="333"/>
        <end position="360"/>
    </location>
</feature>
<organism evidence="16 17">
    <name type="scientific">Chrysochloris asiatica</name>
    <name type="common">Cape golden mole</name>
    <dbReference type="NCBI Taxonomy" id="185453"/>
    <lineage>
        <taxon>Eukaryota</taxon>
        <taxon>Metazoa</taxon>
        <taxon>Chordata</taxon>
        <taxon>Craniata</taxon>
        <taxon>Vertebrata</taxon>
        <taxon>Euteleostomi</taxon>
        <taxon>Mammalia</taxon>
        <taxon>Eutheria</taxon>
        <taxon>Afrotheria</taxon>
        <taxon>Chrysochloridae</taxon>
        <taxon>Chrysochlorinae</taxon>
        <taxon>Chrysochloris</taxon>
    </lineage>
</organism>
<dbReference type="PROSITE" id="PS50157">
    <property type="entry name" value="ZINC_FINGER_C2H2_2"/>
    <property type="match status" value="7"/>
</dbReference>
<sequence length="588" mass="66058">MSAPGTPSDHKKRITARCSSFVQITRGAAISPGTAVPNRLLGAWKREGFPSLRLKTSPQAADTHLEMKPLPNDSGAVTLPGPSARGEQDWEKILASKNRDHTETMKKVTQTQKAEGLSSKKTDWPQAKKRKPQILAPVTFEDVTVVFTEAEWVTLSMEQKNLYKEVTLETYRNLLSLAEPMPETYPGPSCLLPFSCQQFLSQHVLQIFPGVCAEHPFHPEGSSPEQWDSHQSCRRKNTDVSRPLCWRTGDRETSRMSSSPARRQSASPRDGHPGAGIEHSSAQRVNSVEADRGLKESGSSRFRAVSSGENGPDCGLKSNFITNQRPLLREKSHVCMECGRGFSQKSNLITHQRTHSGEKPYLCLECGRSFSQKAGLLLHQVTHSGKKPHVCTECGRGFSQKSNLITHQRTHSGEKPYLCLECGRGFRQKAGLIVHQGTHSGERPHVCKECGRGFSHKSTLITHQRTHSGEKPYVCKECGRGFTRKSSLLMHQEIHSREKPYVCNECDQGFNRKSHLLMHQRTHSEETHPYEGASKKDNVCLKPSFPARREQPRCPSDRKSLLIWRLVSEVERSPPLRHHRREVPEEFG</sequence>
<keyword evidence="11" id="KW-0539">Nucleus</keyword>
<evidence type="ECO:0000256" key="1">
    <source>
        <dbReference type="ARBA" id="ARBA00003767"/>
    </source>
</evidence>
<dbReference type="InterPro" id="IPR048414">
    <property type="entry name" value="PDRM9-like_Znf-C2H2"/>
</dbReference>
<dbReference type="Gene3D" id="6.10.140.140">
    <property type="match status" value="1"/>
</dbReference>
<evidence type="ECO:0000259" key="14">
    <source>
        <dbReference type="PROSITE" id="PS50157"/>
    </source>
</evidence>
<proteinExistence type="inferred from homology"/>
<evidence type="ECO:0000256" key="8">
    <source>
        <dbReference type="ARBA" id="ARBA00023015"/>
    </source>
</evidence>
<feature type="domain" description="C2H2-type" evidence="14">
    <location>
        <begin position="389"/>
        <end position="416"/>
    </location>
</feature>
<comment type="similarity">
    <text evidence="3">Belongs to the krueppel C2H2-type zinc-finger protein family.</text>
</comment>
<dbReference type="GO" id="GO:0008270">
    <property type="term" value="F:zinc ion binding"/>
    <property type="evidence" value="ECO:0007669"/>
    <property type="project" value="UniProtKB-KW"/>
</dbReference>
<evidence type="ECO:0000256" key="2">
    <source>
        <dbReference type="ARBA" id="ARBA00004123"/>
    </source>
</evidence>
<feature type="domain" description="C2H2-type" evidence="14">
    <location>
        <begin position="473"/>
        <end position="500"/>
    </location>
</feature>
<evidence type="ECO:0000313" key="17">
    <source>
        <dbReference type="RefSeq" id="XP_006839377.1"/>
    </source>
</evidence>
<gene>
    <name evidence="17" type="primary">LOC102831676</name>
</gene>
<dbReference type="Proteomes" id="UP000504623">
    <property type="component" value="Unplaced"/>
</dbReference>
<dbReference type="InterPro" id="IPR013087">
    <property type="entry name" value="Znf_C2H2_type"/>
</dbReference>
<evidence type="ECO:0000256" key="6">
    <source>
        <dbReference type="ARBA" id="ARBA00022771"/>
    </source>
</evidence>
<dbReference type="FunFam" id="3.30.160.60:FF:002343">
    <property type="entry name" value="Zinc finger protein 33A"/>
    <property type="match status" value="2"/>
</dbReference>
<dbReference type="FunFam" id="3.30.160.60:FF:000155">
    <property type="entry name" value="zinc finger protein 133 isoform X1"/>
    <property type="match status" value="4"/>
</dbReference>
<dbReference type="InterPro" id="IPR036051">
    <property type="entry name" value="KRAB_dom_sf"/>
</dbReference>
<feature type="compositionally biased region" description="Low complexity" evidence="13">
    <location>
        <begin position="255"/>
        <end position="268"/>
    </location>
</feature>
<dbReference type="SUPFAM" id="SSF109640">
    <property type="entry name" value="KRAB domain (Kruppel-associated box)"/>
    <property type="match status" value="1"/>
</dbReference>
<dbReference type="PROSITE" id="PS50805">
    <property type="entry name" value="KRAB"/>
    <property type="match status" value="1"/>
</dbReference>
<dbReference type="SMART" id="SM00355">
    <property type="entry name" value="ZnF_C2H2"/>
    <property type="match status" value="7"/>
</dbReference>
<feature type="compositionally biased region" description="Basic and acidic residues" evidence="13">
    <location>
        <begin position="97"/>
        <end position="106"/>
    </location>
</feature>
<feature type="domain" description="KRAB" evidence="15">
    <location>
        <begin position="138"/>
        <end position="211"/>
    </location>
</feature>
<dbReference type="GO" id="GO:0000977">
    <property type="term" value="F:RNA polymerase II transcription regulatory region sequence-specific DNA binding"/>
    <property type="evidence" value="ECO:0007669"/>
    <property type="project" value="TreeGrafter"/>
</dbReference>
<comment type="function">
    <text evidence="1">May be involved in transcriptional regulation.</text>
</comment>
<dbReference type="InterPro" id="IPR050717">
    <property type="entry name" value="C2H2-ZF_Transcription_Reg"/>
</dbReference>
<evidence type="ECO:0000256" key="5">
    <source>
        <dbReference type="ARBA" id="ARBA00022737"/>
    </source>
</evidence>
<dbReference type="InterPro" id="IPR001909">
    <property type="entry name" value="KRAB"/>
</dbReference>
<dbReference type="CDD" id="cd07765">
    <property type="entry name" value="KRAB_A-box"/>
    <property type="match status" value="1"/>
</dbReference>
<evidence type="ECO:0000256" key="4">
    <source>
        <dbReference type="ARBA" id="ARBA00022723"/>
    </source>
</evidence>
<keyword evidence="4" id="KW-0479">Metal-binding</keyword>
<dbReference type="Pfam" id="PF21225">
    <property type="entry name" value="zf-C2H2_5"/>
    <property type="match status" value="1"/>
</dbReference>
<evidence type="ECO:0000256" key="9">
    <source>
        <dbReference type="ARBA" id="ARBA00023125"/>
    </source>
</evidence>
<dbReference type="AlphaFoldDB" id="A0A9B0TBM6"/>
<dbReference type="FunFam" id="3.30.160.60:FF:001576">
    <property type="entry name" value="HKR1, GLI-Kruppel zinc finger family member"/>
    <property type="match status" value="1"/>
</dbReference>
<feature type="domain" description="C2H2-type" evidence="14">
    <location>
        <begin position="501"/>
        <end position="528"/>
    </location>
</feature>
<feature type="region of interest" description="Disordered" evidence="13">
    <location>
        <begin position="244"/>
        <end position="309"/>
    </location>
</feature>
<reference evidence="17" key="1">
    <citation type="submission" date="2025-08" db="UniProtKB">
        <authorList>
            <consortium name="RefSeq"/>
        </authorList>
    </citation>
    <scope>IDENTIFICATION</scope>
    <source>
        <tissue evidence="17">Spleen</tissue>
    </source>
</reference>
<dbReference type="GeneID" id="102831676"/>
<accession>A0A9B0TBM6</accession>
<dbReference type="InterPro" id="IPR036236">
    <property type="entry name" value="Znf_C2H2_sf"/>
</dbReference>
<keyword evidence="16" id="KW-1185">Reference proteome</keyword>
<name>A0A9B0TBM6_CHRAS</name>
<dbReference type="SMART" id="SM00349">
    <property type="entry name" value="KRAB"/>
    <property type="match status" value="1"/>
</dbReference>
<keyword evidence="7" id="KW-0862">Zinc</keyword>
<feature type="domain" description="C2H2-type" evidence="14">
    <location>
        <begin position="445"/>
        <end position="472"/>
    </location>
</feature>
<dbReference type="Pfam" id="PF00096">
    <property type="entry name" value="zf-C2H2"/>
    <property type="match status" value="7"/>
</dbReference>
<keyword evidence="5" id="KW-0677">Repeat</keyword>
<dbReference type="GO" id="GO:0005634">
    <property type="term" value="C:nucleus"/>
    <property type="evidence" value="ECO:0007669"/>
    <property type="project" value="UniProtKB-SubCell"/>
</dbReference>
<dbReference type="PANTHER" id="PTHR14196:SF12">
    <property type="entry name" value="ZINC FINGER PROTEIN 208-LIKE"/>
    <property type="match status" value="1"/>
</dbReference>
<dbReference type="PROSITE" id="PS00028">
    <property type="entry name" value="ZINC_FINGER_C2H2_1"/>
    <property type="match status" value="7"/>
</dbReference>